<sequence>MTKRPELPEALARWADSPGGRAFCEAARRRIANGGQLDRKMSLTMTPRQRADLVDLFGTSSVSGAAIRLDRANTALLNGAHALPLRQLLIAVGGPLHTNRGRARYRRIVKKADIQRARSTLAARISPVPELANELKLLTALSEPASWLPPQDSLTQTRTWATYATALTAAAEWFQGRARNWKFGERELAVRALGGSKRWSDATKTAFSHLVGLPFSEAVYTADTGIRMLGPASWKLQRLVADVSAARPFVDLPGRTAATQGTLDIQAEGVLLIENQETFQALSRTRVPEQWLCIWMEGYASDALALFLSHLPDIPLTAWGDLDPPGIDIIVNLSNKSGRTIVPVAMSEQLYQTGYMLEEDRTALDGWREHAERQTRTAPEAFRPLARAIARNCGRRCEQEGLHEHVLPHLHGWLQQYIGTSAAARARAQAPW</sequence>
<comment type="caution">
    <text evidence="2">The sequence shown here is derived from an EMBL/GenBank/DDBJ whole genome shotgun (WGS) entry which is preliminary data.</text>
</comment>
<evidence type="ECO:0000313" key="2">
    <source>
        <dbReference type="EMBL" id="MDC2960378.1"/>
    </source>
</evidence>
<keyword evidence="3" id="KW-1185">Reference proteome</keyword>
<feature type="domain" description="Wadjet protein JetD C-terminal" evidence="1">
    <location>
        <begin position="257"/>
        <end position="403"/>
    </location>
</feature>
<name>A0ABT5G6K5_9ACTN</name>
<proteinExistence type="predicted"/>
<gene>
    <name evidence="2" type="ORF">PO587_38730</name>
</gene>
<dbReference type="Pfam" id="PF09983">
    <property type="entry name" value="JetD_C"/>
    <property type="match status" value="1"/>
</dbReference>
<organism evidence="2 3">
    <name type="scientific">Streptomyces gilvifuscus</name>
    <dbReference type="NCBI Taxonomy" id="1550617"/>
    <lineage>
        <taxon>Bacteria</taxon>
        <taxon>Bacillati</taxon>
        <taxon>Actinomycetota</taxon>
        <taxon>Actinomycetes</taxon>
        <taxon>Kitasatosporales</taxon>
        <taxon>Streptomycetaceae</taxon>
        <taxon>Streptomyces</taxon>
    </lineage>
</organism>
<evidence type="ECO:0000313" key="3">
    <source>
        <dbReference type="Proteomes" id="UP001221328"/>
    </source>
</evidence>
<dbReference type="EMBL" id="JAQOSK010000022">
    <property type="protein sequence ID" value="MDC2960378.1"/>
    <property type="molecule type" value="Genomic_DNA"/>
</dbReference>
<dbReference type="InterPro" id="IPR024534">
    <property type="entry name" value="JetD_C"/>
</dbReference>
<dbReference type="InterPro" id="IPR036078">
    <property type="entry name" value="Spo11/TopoVI_A_sf"/>
</dbReference>
<dbReference type="SUPFAM" id="SSF56726">
    <property type="entry name" value="DNA topoisomerase IV, alpha subunit"/>
    <property type="match status" value="1"/>
</dbReference>
<accession>A0ABT5G6K5</accession>
<dbReference type="Gene3D" id="3.40.1360.10">
    <property type="match status" value="1"/>
</dbReference>
<dbReference type="RefSeq" id="WP_272178526.1">
    <property type="nucleotide sequence ID" value="NZ_JAQOSK010000022.1"/>
</dbReference>
<protein>
    <submittedName>
        <fullName evidence="2">DUF2220 family protein</fullName>
    </submittedName>
</protein>
<dbReference type="Proteomes" id="UP001221328">
    <property type="component" value="Unassembled WGS sequence"/>
</dbReference>
<reference evidence="2 3" key="1">
    <citation type="journal article" date="2015" name="Int. J. Syst. Evol. Microbiol.">
        <title>Streptomyces gilvifuscus sp. nov., an actinomycete that produces antibacterial compounds isolated from soil.</title>
        <authorList>
            <person name="Nguyen T.M."/>
            <person name="Kim J."/>
        </authorList>
    </citation>
    <scope>NUCLEOTIDE SEQUENCE [LARGE SCALE GENOMIC DNA]</scope>
    <source>
        <strain evidence="2 3">T113</strain>
    </source>
</reference>
<evidence type="ECO:0000259" key="1">
    <source>
        <dbReference type="Pfam" id="PF09983"/>
    </source>
</evidence>